<dbReference type="GO" id="GO:0005789">
    <property type="term" value="C:endoplasmic reticulum membrane"/>
    <property type="evidence" value="ECO:0007669"/>
    <property type="project" value="UniProtKB-SubCell"/>
</dbReference>
<dbReference type="EMBL" id="MBFS01000928">
    <property type="protein sequence ID" value="PVV01631.1"/>
    <property type="molecule type" value="Genomic_DNA"/>
</dbReference>
<comment type="subcellular location">
    <subcellularLocation>
        <location evidence="2 12">Endoplasmic reticulum membrane</location>
    </subcellularLocation>
</comment>
<protein>
    <recommendedName>
        <fullName evidence="12">Alpha-1,3/1,6-mannosyltransferase ALG2</fullName>
        <ecNumber evidence="12">2.4.1.132</ecNumber>
        <ecNumber evidence="12">2.4.1.257</ecNumber>
    </recommendedName>
    <alternativeName>
        <fullName evidence="12">GDP-Man:Man(1)GlcNAc(2)-PP-Dol alpha-1,3-mannosyltransferase</fullName>
    </alternativeName>
</protein>
<dbReference type="InterPro" id="IPR027054">
    <property type="entry name" value="ALG2"/>
</dbReference>
<dbReference type="SUPFAM" id="SSF53756">
    <property type="entry name" value="UDP-Glycosyltransferase/glycogen phosphorylase"/>
    <property type="match status" value="1"/>
</dbReference>
<dbReference type="InterPro" id="IPR028098">
    <property type="entry name" value="Glyco_trans_4-like_N"/>
</dbReference>
<keyword evidence="5 12" id="KW-0808">Transferase</keyword>
<dbReference type="Pfam" id="PF13439">
    <property type="entry name" value="Glyco_transf_4"/>
    <property type="match status" value="1"/>
</dbReference>
<dbReference type="Proteomes" id="UP000245609">
    <property type="component" value="Unassembled WGS sequence"/>
</dbReference>
<evidence type="ECO:0000256" key="4">
    <source>
        <dbReference type="ARBA" id="ARBA00022676"/>
    </source>
</evidence>
<evidence type="ECO:0000256" key="6">
    <source>
        <dbReference type="ARBA" id="ARBA00022692"/>
    </source>
</evidence>
<dbReference type="UniPathway" id="UPA00378"/>
<keyword evidence="9 12" id="KW-0472">Membrane</keyword>
<feature type="domain" description="Glycosyl transferase family 1" evidence="13">
    <location>
        <begin position="335"/>
        <end position="419"/>
    </location>
</feature>
<dbReference type="OrthoDB" id="448893at2759"/>
<dbReference type="STRING" id="133381.A0A2T9ZAL7"/>
<evidence type="ECO:0000256" key="5">
    <source>
        <dbReference type="ARBA" id="ARBA00022679"/>
    </source>
</evidence>
<organism evidence="15 16">
    <name type="scientific">Smittium megazygosporum</name>
    <dbReference type="NCBI Taxonomy" id="133381"/>
    <lineage>
        <taxon>Eukaryota</taxon>
        <taxon>Fungi</taxon>
        <taxon>Fungi incertae sedis</taxon>
        <taxon>Zoopagomycota</taxon>
        <taxon>Kickxellomycotina</taxon>
        <taxon>Harpellomycetes</taxon>
        <taxon>Harpellales</taxon>
        <taxon>Legeriomycetaceae</taxon>
        <taxon>Smittium</taxon>
    </lineage>
</organism>
<dbReference type="EC" id="2.4.1.257" evidence="12"/>
<dbReference type="PANTHER" id="PTHR45918:SF1">
    <property type="entry name" value="ALPHA-1,3_1,6-MANNOSYLTRANSFERASE ALG2"/>
    <property type="match status" value="1"/>
</dbReference>
<evidence type="ECO:0000259" key="13">
    <source>
        <dbReference type="Pfam" id="PF00534"/>
    </source>
</evidence>
<evidence type="ECO:0000256" key="10">
    <source>
        <dbReference type="ARBA" id="ARBA00045103"/>
    </source>
</evidence>
<evidence type="ECO:0000256" key="9">
    <source>
        <dbReference type="ARBA" id="ARBA00023136"/>
    </source>
</evidence>
<evidence type="ECO:0000259" key="14">
    <source>
        <dbReference type="Pfam" id="PF13439"/>
    </source>
</evidence>
<evidence type="ECO:0000256" key="11">
    <source>
        <dbReference type="ARBA" id="ARBA00045104"/>
    </source>
</evidence>
<evidence type="ECO:0000313" key="15">
    <source>
        <dbReference type="EMBL" id="PVV01631.1"/>
    </source>
</evidence>
<evidence type="ECO:0000256" key="7">
    <source>
        <dbReference type="ARBA" id="ARBA00022824"/>
    </source>
</evidence>
<sequence>MTEELERRKLNIAFVHPNLGIGGAERLMVDSALGLQKLGHKVIIYTMYHDRNHCFKETIDGTLEVRVRGNTLFPKSINNSFHIFCTTLQSLHLSFTLMREDPNAKIDIVIVDQIASPIPLLKISHMKVLFYCHFPDKLQARHDTFFRRVYRFFFDTVEELTISEADNVLVNSRFTQTVFYDSFKFIAKVPEVLYPGVNFESLDTPIDEEDESLEALLESIKSYKKDRGNLNTLLSINRFERKKNIQLAIKSYSEALWQETRFAKKKSMSSSYLPGTILIVAGGYDKAVQENLDCFSELKSLALELDLQYQIIWPRVTSKNIQIETSGDIVQNKGLVIFLPSFNDNMKKFLLGHADCVLYTPDNEHFGLVPIEAMYMSTPVVAVNSGGPTETILDGKTGFLSSPTPIDFANNITKILGISSGQNDSPNFKETLGKQAKEHVLSRFSLDVYTQKLEEYIYETMGYKGTLPVLPVFIAIFVGIVVITLALLSIYFGIV</sequence>
<comment type="function">
    <text evidence="1 12">Mannosylates Man(2)GlcNAc(2)-dolichol diphosphate and Man(1)GlcNAc(2)-dolichol diphosphate to form Man(3)GlcNAc(2)-dolichol diphosphate.</text>
</comment>
<feature type="transmembrane region" description="Helical" evidence="12">
    <location>
        <begin position="469"/>
        <end position="494"/>
    </location>
</feature>
<dbReference type="GO" id="GO:0004378">
    <property type="term" value="F:GDP-Man:Man(1)GlcNAc(2)-PP-Dol alpha-1,3-mannosyltransferase activity"/>
    <property type="evidence" value="ECO:0007669"/>
    <property type="project" value="UniProtKB-UniRule"/>
</dbReference>
<dbReference type="EC" id="2.4.1.132" evidence="12"/>
<accession>A0A2T9ZAL7</accession>
<keyword evidence="16" id="KW-1185">Reference proteome</keyword>
<evidence type="ECO:0000256" key="8">
    <source>
        <dbReference type="ARBA" id="ARBA00022989"/>
    </source>
</evidence>
<dbReference type="Pfam" id="PF00534">
    <property type="entry name" value="Glycos_transf_1"/>
    <property type="match status" value="1"/>
</dbReference>
<dbReference type="PANTHER" id="PTHR45918">
    <property type="entry name" value="ALPHA-1,3/1,6-MANNOSYLTRANSFERASE ALG2"/>
    <property type="match status" value="1"/>
</dbReference>
<name>A0A2T9ZAL7_9FUNG</name>
<evidence type="ECO:0000256" key="3">
    <source>
        <dbReference type="ARBA" id="ARBA00004922"/>
    </source>
</evidence>
<comment type="pathway">
    <text evidence="3 12">Protein modification; protein glycosylation.</text>
</comment>
<dbReference type="AlphaFoldDB" id="A0A2T9ZAL7"/>
<feature type="domain" description="Glycosyltransferase subfamily 4-like N-terminal" evidence="14">
    <location>
        <begin position="21"/>
        <end position="200"/>
    </location>
</feature>
<evidence type="ECO:0000256" key="2">
    <source>
        <dbReference type="ARBA" id="ARBA00004586"/>
    </source>
</evidence>
<dbReference type="GO" id="GO:0102704">
    <property type="term" value="F:GDP-Man:Man(2)GlcNAc(2)-PP-Dol alpha-1,6-mannosyltransferase activity"/>
    <property type="evidence" value="ECO:0007669"/>
    <property type="project" value="UniProtKB-UniRule"/>
</dbReference>
<dbReference type="Gene3D" id="3.40.50.2000">
    <property type="entry name" value="Glycogen Phosphorylase B"/>
    <property type="match status" value="2"/>
</dbReference>
<comment type="caution">
    <text evidence="15">The sequence shown here is derived from an EMBL/GenBank/DDBJ whole genome shotgun (WGS) entry which is preliminary data.</text>
</comment>
<comment type="catalytic activity">
    <reaction evidence="11 12">
        <text>an alpha-D-Man-(1-&gt;3)-beta-D-Man-(1-&gt;4)-beta-D-GlcNAc-(1-&gt;4)-alpha-D-GlcNAc-diphospho-di-trans,poly-cis-dolichol + GDP-alpha-D-mannose = an alpha-D-Man-(1-&gt;3)-[alpha-D-Man-(1-&gt;6)]-beta-D-Man-(1-&gt;4)-beta-D-GlcNAc-(1-&gt;4)-alpha-D-GlcNAc-diphospho-di-trans,poly-cis-dolichol + GDP + H(+)</text>
        <dbReference type="Rhea" id="RHEA:29519"/>
        <dbReference type="Rhea" id="RHEA-COMP:19513"/>
        <dbReference type="Rhea" id="RHEA-COMP:19515"/>
        <dbReference type="ChEBI" id="CHEBI:15378"/>
        <dbReference type="ChEBI" id="CHEBI:57527"/>
        <dbReference type="ChEBI" id="CHEBI:58189"/>
        <dbReference type="ChEBI" id="CHEBI:132510"/>
        <dbReference type="ChEBI" id="CHEBI:132511"/>
        <dbReference type="EC" id="2.4.1.257"/>
    </reaction>
    <physiologicalReaction direction="left-to-right" evidence="11 12">
        <dbReference type="Rhea" id="RHEA:29520"/>
    </physiologicalReaction>
</comment>
<keyword evidence="4 12" id="KW-0328">Glycosyltransferase</keyword>
<proteinExistence type="inferred from homology"/>
<evidence type="ECO:0000256" key="12">
    <source>
        <dbReference type="RuleBase" id="RU367136"/>
    </source>
</evidence>
<keyword evidence="7 12" id="KW-0256">Endoplasmic reticulum</keyword>
<keyword evidence="6 12" id="KW-0812">Transmembrane</keyword>
<evidence type="ECO:0000313" key="16">
    <source>
        <dbReference type="Proteomes" id="UP000245609"/>
    </source>
</evidence>
<reference evidence="15 16" key="1">
    <citation type="journal article" date="2018" name="MBio">
        <title>Comparative Genomics Reveals the Core Gene Toolbox for the Fungus-Insect Symbiosis.</title>
        <authorList>
            <person name="Wang Y."/>
            <person name="Stata M."/>
            <person name="Wang W."/>
            <person name="Stajich J.E."/>
            <person name="White M.M."/>
            <person name="Moncalvo J.M."/>
        </authorList>
    </citation>
    <scope>NUCLEOTIDE SEQUENCE [LARGE SCALE GENOMIC DNA]</scope>
    <source>
        <strain evidence="15 16">SC-DP-2</strain>
    </source>
</reference>
<gene>
    <name evidence="15" type="ORF">BB560_003943</name>
</gene>
<dbReference type="InterPro" id="IPR001296">
    <property type="entry name" value="Glyco_trans_1"/>
</dbReference>
<comment type="similarity">
    <text evidence="12">Belongs to the glycosyltransferase group 1 family.</text>
</comment>
<comment type="catalytic activity">
    <reaction evidence="10 12">
        <text>a beta-D-Man-(1-&gt;4)-beta-D-GlcNAc-(1-&gt;4)-alpha-D-GlcNAc-diphospho-di-trans,poly-cis-dolichol + GDP-alpha-D-mannose = an alpha-D-Man-(1-&gt;3)-beta-D-Man-(1-&gt;4)-beta-D-GlcNAc-(1-&gt;4)-alpha-D-GlcNAc-diphospho-di-trans,poly-cis-dolichol + GDP + H(+)</text>
        <dbReference type="Rhea" id="RHEA:29515"/>
        <dbReference type="Rhea" id="RHEA-COMP:19511"/>
        <dbReference type="Rhea" id="RHEA-COMP:19513"/>
        <dbReference type="ChEBI" id="CHEBI:15378"/>
        <dbReference type="ChEBI" id="CHEBI:57527"/>
        <dbReference type="ChEBI" id="CHEBI:58189"/>
        <dbReference type="ChEBI" id="CHEBI:58472"/>
        <dbReference type="ChEBI" id="CHEBI:132510"/>
        <dbReference type="EC" id="2.4.1.132"/>
    </reaction>
    <physiologicalReaction direction="left-to-right" evidence="10 12">
        <dbReference type="Rhea" id="RHEA:29516"/>
    </physiologicalReaction>
</comment>
<evidence type="ECO:0000256" key="1">
    <source>
        <dbReference type="ARBA" id="ARBA00003142"/>
    </source>
</evidence>
<keyword evidence="8 12" id="KW-1133">Transmembrane helix</keyword>